<protein>
    <submittedName>
        <fullName evidence="1">Enamine deaminase RidA (YjgF/YER057c/UK114 family)</fullName>
    </submittedName>
</protein>
<organism evidence="1 2">
    <name type="scientific">Kineococcus aurantiacus</name>
    <dbReference type="NCBI Taxonomy" id="37633"/>
    <lineage>
        <taxon>Bacteria</taxon>
        <taxon>Bacillati</taxon>
        <taxon>Actinomycetota</taxon>
        <taxon>Actinomycetes</taxon>
        <taxon>Kineosporiales</taxon>
        <taxon>Kineosporiaceae</taxon>
        <taxon>Kineococcus</taxon>
    </lineage>
</organism>
<dbReference type="Gene3D" id="3.30.1330.40">
    <property type="entry name" value="RutC-like"/>
    <property type="match status" value="1"/>
</dbReference>
<comment type="caution">
    <text evidence="1">The sequence shown here is derived from an EMBL/GenBank/DDBJ whole genome shotgun (WGS) entry which is preliminary data.</text>
</comment>
<dbReference type="InterPro" id="IPR035959">
    <property type="entry name" value="RutC-like_sf"/>
</dbReference>
<dbReference type="EMBL" id="JACCBB010000001">
    <property type="protein sequence ID" value="NYD23426.1"/>
    <property type="molecule type" value="Genomic_DNA"/>
</dbReference>
<dbReference type="SUPFAM" id="SSF55298">
    <property type="entry name" value="YjgF-like"/>
    <property type="match status" value="1"/>
</dbReference>
<dbReference type="Pfam" id="PF01042">
    <property type="entry name" value="Ribonuc_L-PSP"/>
    <property type="match status" value="1"/>
</dbReference>
<evidence type="ECO:0000313" key="1">
    <source>
        <dbReference type="EMBL" id="NYD23426.1"/>
    </source>
</evidence>
<evidence type="ECO:0000313" key="2">
    <source>
        <dbReference type="Proteomes" id="UP000521922"/>
    </source>
</evidence>
<dbReference type="PANTHER" id="PTHR43857:SF1">
    <property type="entry name" value="YJGH FAMILY PROTEIN"/>
    <property type="match status" value="1"/>
</dbReference>
<gene>
    <name evidence="1" type="ORF">BJ968_002966</name>
</gene>
<proteinExistence type="predicted"/>
<keyword evidence="2" id="KW-1185">Reference proteome</keyword>
<dbReference type="InterPro" id="IPR006175">
    <property type="entry name" value="YjgF/YER057c/UK114"/>
</dbReference>
<accession>A0A7Y9DMN6</accession>
<dbReference type="CDD" id="cd00448">
    <property type="entry name" value="YjgF_YER057c_UK114_family"/>
    <property type="match status" value="1"/>
</dbReference>
<sequence length="156" mass="16344">MASTTSRVVPTTRREPQELTVPVHLTTPPGLMQPVPYHHVAIATGNRHVHVAGQVARGADGSPLAPGDLTGQVAHALRGTATALRAAGAGFADVVRLTFYVTDWTPDKIGPFTAGVEQVAEELGLPRPLPPASLIGVDHLFEPDVLVEVEATAVLD</sequence>
<reference evidence="1 2" key="1">
    <citation type="submission" date="2020-07" db="EMBL/GenBank/DDBJ databases">
        <title>Sequencing the genomes of 1000 actinobacteria strains.</title>
        <authorList>
            <person name="Klenk H.-P."/>
        </authorList>
    </citation>
    <scope>NUCLEOTIDE SEQUENCE [LARGE SCALE GENOMIC DNA]</scope>
    <source>
        <strain evidence="1 2">DSM 7487</strain>
    </source>
</reference>
<dbReference type="AlphaFoldDB" id="A0A7Y9DMN6"/>
<name>A0A7Y9DMN6_9ACTN</name>
<dbReference type="PANTHER" id="PTHR43857">
    <property type="entry name" value="BLR7761 PROTEIN"/>
    <property type="match status" value="1"/>
</dbReference>
<dbReference type="Proteomes" id="UP000521922">
    <property type="component" value="Unassembled WGS sequence"/>
</dbReference>